<dbReference type="EMBL" id="OX459950">
    <property type="protein sequence ID" value="CAI9156244.1"/>
    <property type="molecule type" value="Genomic_DNA"/>
</dbReference>
<proteinExistence type="predicted"/>
<name>A0ABN8Y3T4_RANTA</name>
<organism evidence="1 2">
    <name type="scientific">Rangifer tarandus platyrhynchus</name>
    <name type="common">Svalbard reindeer</name>
    <dbReference type="NCBI Taxonomy" id="3082113"/>
    <lineage>
        <taxon>Eukaryota</taxon>
        <taxon>Metazoa</taxon>
        <taxon>Chordata</taxon>
        <taxon>Craniata</taxon>
        <taxon>Vertebrata</taxon>
        <taxon>Euteleostomi</taxon>
        <taxon>Mammalia</taxon>
        <taxon>Eutheria</taxon>
        <taxon>Laurasiatheria</taxon>
        <taxon>Artiodactyla</taxon>
        <taxon>Ruminantia</taxon>
        <taxon>Pecora</taxon>
        <taxon>Cervidae</taxon>
        <taxon>Odocoileinae</taxon>
        <taxon>Rangifer</taxon>
    </lineage>
</organism>
<sequence length="111" mass="12494">MSCYIVCIVKSTKDELARTIPVKPSIENKKIKLKVHNVADGYLISPPWKFASQLNTSNPVGTAVIRVADVIHSHMSICFYCEHMLSSYVKAWEDITLQTITVYSRGSCFPE</sequence>
<protein>
    <submittedName>
        <fullName evidence="1">Uncharacterized protein</fullName>
    </submittedName>
</protein>
<gene>
    <name evidence="1" type="ORF">MRATA1EN1_LOCUS5206</name>
</gene>
<dbReference type="Proteomes" id="UP001176941">
    <property type="component" value="Chromosome 14"/>
</dbReference>
<accession>A0ABN8Y3T4</accession>
<reference evidence="1" key="1">
    <citation type="submission" date="2023-04" db="EMBL/GenBank/DDBJ databases">
        <authorList>
            <consortium name="ELIXIR-Norway"/>
        </authorList>
    </citation>
    <scope>NUCLEOTIDE SEQUENCE [LARGE SCALE GENOMIC DNA]</scope>
</reference>
<evidence type="ECO:0000313" key="1">
    <source>
        <dbReference type="EMBL" id="CAI9156244.1"/>
    </source>
</evidence>
<keyword evidence="2" id="KW-1185">Reference proteome</keyword>
<evidence type="ECO:0000313" key="2">
    <source>
        <dbReference type="Proteomes" id="UP001176941"/>
    </source>
</evidence>